<proteinExistence type="predicted"/>
<keyword evidence="1" id="KW-0614">Plasmid</keyword>
<dbReference type="KEGG" id="gbr:Gbro_4898"/>
<geneLocation type="plasmid" evidence="1 2">
    <name>pGBRO01</name>
</geneLocation>
<dbReference type="Proteomes" id="UP000001219">
    <property type="component" value="Plasmid pGBRO01"/>
</dbReference>
<evidence type="ECO:0008006" key="3">
    <source>
        <dbReference type="Google" id="ProtNLM"/>
    </source>
</evidence>
<dbReference type="OrthoDB" id="314921at2"/>
<dbReference type="HOGENOM" id="CLU_996638_0_0_11"/>
<dbReference type="InterPro" id="IPR014729">
    <property type="entry name" value="Rossmann-like_a/b/a_fold"/>
</dbReference>
<organism evidence="1 2">
    <name type="scientific">Gordonia bronchialis (strain ATCC 25592 / DSM 43247 / BCRC 13721 / JCM 3198 / KCTC 3076 / NBRC 16047 / NCTC 10667)</name>
    <name type="common">Rhodococcus bronchialis</name>
    <dbReference type="NCBI Taxonomy" id="526226"/>
    <lineage>
        <taxon>Bacteria</taxon>
        <taxon>Bacillati</taxon>
        <taxon>Actinomycetota</taxon>
        <taxon>Actinomycetes</taxon>
        <taxon>Mycobacteriales</taxon>
        <taxon>Gordoniaceae</taxon>
        <taxon>Gordonia</taxon>
    </lineage>
</organism>
<evidence type="ECO:0000313" key="1">
    <source>
        <dbReference type="EMBL" id="ACY24011.1"/>
    </source>
</evidence>
<name>D0LFG2_GORB4</name>
<accession>D0LFG2</accession>
<gene>
    <name evidence="1" type="ORF">Gbro_4898</name>
</gene>
<dbReference type="AlphaFoldDB" id="D0LFG2"/>
<keyword evidence="2" id="KW-1185">Reference proteome</keyword>
<sequence length="279" mass="30647">MHITHVSQYLQELTENPWFGPAAIDYSLHQLEEAGLRPPVAGLVRDSRDNPAKFYGTDGHPYVKFTAGPHATSIRSVAADTARDAVLLVAMGSYAPMHRGHIAMMEAAEKALLGEGYTPLAAVFSLHSEEHVEAKIRPLHPDAPIRTETRFATACEVCPPILQGGTPTFIDRWDASMPGGPRSFTDVMLRLSNTLEAAEIRNVTPVAVFGSDNAVSMRAFSRYGHAVCVIRPKHEMDVEPYVAETPMRGAIRGRRVLVVARADTTDISSTNIRNEMVYR</sequence>
<protein>
    <recommendedName>
        <fullName evidence="3">Cytidyltransferase-like domain-containing protein</fullName>
    </recommendedName>
</protein>
<evidence type="ECO:0000313" key="2">
    <source>
        <dbReference type="Proteomes" id="UP000001219"/>
    </source>
</evidence>
<dbReference type="SUPFAM" id="SSF52374">
    <property type="entry name" value="Nucleotidylyl transferase"/>
    <property type="match status" value="1"/>
</dbReference>
<dbReference type="Gene3D" id="3.40.50.620">
    <property type="entry name" value="HUPs"/>
    <property type="match status" value="1"/>
</dbReference>
<reference evidence="1 2" key="1">
    <citation type="journal article" date="2010" name="Stand. Genomic Sci.">
        <title>Complete genome sequence of Gordonia bronchialis type strain (3410).</title>
        <authorList>
            <person name="Ivanova N."/>
            <person name="Sikorski J."/>
            <person name="Jando M."/>
            <person name="Lapidus A."/>
            <person name="Nolan M."/>
            <person name="Lucas S."/>
            <person name="Del Rio T.G."/>
            <person name="Tice H."/>
            <person name="Copeland A."/>
            <person name="Cheng J.F."/>
            <person name="Chen F."/>
            <person name="Bruce D."/>
            <person name="Goodwin L."/>
            <person name="Pitluck S."/>
            <person name="Mavromatis K."/>
            <person name="Ovchinnikova G."/>
            <person name="Pati A."/>
            <person name="Chen A."/>
            <person name="Palaniappan K."/>
            <person name="Land M."/>
            <person name="Hauser L."/>
            <person name="Chang Y.J."/>
            <person name="Jeffries C.D."/>
            <person name="Chain P."/>
            <person name="Saunders E."/>
            <person name="Han C."/>
            <person name="Detter J.C."/>
            <person name="Brettin T."/>
            <person name="Rohde M."/>
            <person name="Goker M."/>
            <person name="Bristow J."/>
            <person name="Eisen J.A."/>
            <person name="Markowitz V."/>
            <person name="Hugenholtz P."/>
            <person name="Klenk H.P."/>
            <person name="Kyrpides N.C."/>
        </authorList>
    </citation>
    <scope>NUCLEOTIDE SEQUENCE [LARGE SCALE GENOMIC DNA]</scope>
    <source>
        <strain evidence="2">ATCC 25592 / DSM 43247 / BCRC 13721 / JCM 3198 / KCTC 3076 / NBRC 16047 / NCTC 10667</strain>
        <plasmid evidence="2">pGBRO01</plasmid>
    </source>
</reference>
<dbReference type="EMBL" id="CP001803">
    <property type="protein sequence ID" value="ACY24011.1"/>
    <property type="molecule type" value="Genomic_DNA"/>
</dbReference>
<dbReference type="RefSeq" id="WP_012836482.1">
    <property type="nucleotide sequence ID" value="NC_013442.1"/>
</dbReference>